<feature type="signal peptide" evidence="1">
    <location>
        <begin position="1"/>
        <end position="24"/>
    </location>
</feature>
<dbReference type="Gene3D" id="3.90.640.20">
    <property type="entry name" value="Heat-shock cognate protein, ATPase"/>
    <property type="match status" value="1"/>
</dbReference>
<dbReference type="PROSITE" id="PS51257">
    <property type="entry name" value="PROKAR_LIPOPROTEIN"/>
    <property type="match status" value="1"/>
</dbReference>
<dbReference type="AlphaFoldDB" id="A0A936ZZ06"/>
<evidence type="ECO:0000256" key="1">
    <source>
        <dbReference type="SAM" id="SignalP"/>
    </source>
</evidence>
<protein>
    <submittedName>
        <fullName evidence="2">DUF3298 domain-containing protein</fullName>
    </submittedName>
</protein>
<keyword evidence="3" id="KW-1185">Reference proteome</keyword>
<keyword evidence="1" id="KW-0732">Signal</keyword>
<proteinExistence type="predicted"/>
<sequence>MRKMKKKQSFVIALLLAVSLGSCKKEKSIFYSDQNTEKKEHQSLADNHVFSKDQKEIDEQSLKRDILLKEEDDKHAISSITTKSFYKEEGNYVLDYKYPFLDESDHESFKYFNHYIDHNYLYEERSIKTILENKNLSCDSDQVSSNRYKRMIDYKVYKSDTNLLSVLLYKSNHYTDKNHYSYMFKTLNFDMEKGDFLEFDSIFKPENQHLVLDKLNHVLTQKIQNEPYYKECWKLTKDVFNVYKDNFVINDQHIKFYFDDCSICPTYAGRYAIEMALADISDLLQNPTLYIGL</sequence>
<dbReference type="EMBL" id="JAERQJ010000005">
    <property type="protein sequence ID" value="MBL0684495.1"/>
    <property type="molecule type" value="Genomic_DNA"/>
</dbReference>
<evidence type="ECO:0000313" key="2">
    <source>
        <dbReference type="EMBL" id="MBL0684495.1"/>
    </source>
</evidence>
<accession>A0A936ZZ06</accession>
<comment type="caution">
    <text evidence="2">The sequence shown here is derived from an EMBL/GenBank/DDBJ whole genome shotgun (WGS) entry which is preliminary data.</text>
</comment>
<organism evidence="2 3">
    <name type="scientific">Aquimarina mytili</name>
    <dbReference type="NCBI Taxonomy" id="874423"/>
    <lineage>
        <taxon>Bacteria</taxon>
        <taxon>Pseudomonadati</taxon>
        <taxon>Bacteroidota</taxon>
        <taxon>Flavobacteriia</taxon>
        <taxon>Flavobacteriales</taxon>
        <taxon>Flavobacteriaceae</taxon>
        <taxon>Aquimarina</taxon>
    </lineage>
</organism>
<evidence type="ECO:0000313" key="3">
    <source>
        <dbReference type="Proteomes" id="UP000651057"/>
    </source>
</evidence>
<name>A0A936ZZ06_9FLAO</name>
<dbReference type="InterPro" id="IPR037126">
    <property type="entry name" value="PdaC/RsiV-like_sf"/>
</dbReference>
<dbReference type="RefSeq" id="WP_201920819.1">
    <property type="nucleotide sequence ID" value="NZ_BAABAX010000031.1"/>
</dbReference>
<reference evidence="2" key="1">
    <citation type="submission" date="2021-01" db="EMBL/GenBank/DDBJ databases">
        <authorList>
            <person name="Zhong Y.L."/>
        </authorList>
    </citation>
    <scope>NUCLEOTIDE SEQUENCE</scope>
    <source>
        <strain evidence="2">KCTC 23302</strain>
    </source>
</reference>
<feature type="chain" id="PRO_5037299663" evidence="1">
    <location>
        <begin position="25"/>
        <end position="293"/>
    </location>
</feature>
<gene>
    <name evidence="2" type="ORF">JJQ60_13280</name>
</gene>
<dbReference type="Proteomes" id="UP000651057">
    <property type="component" value="Unassembled WGS sequence"/>
</dbReference>
<dbReference type="Gene3D" id="3.30.565.40">
    <property type="entry name" value="Fervidobacterium nodosum Rt17-B1 like"/>
    <property type="match status" value="1"/>
</dbReference>